<dbReference type="EMBL" id="CP076132">
    <property type="protein sequence ID" value="QWG00445.1"/>
    <property type="molecule type" value="Genomic_DNA"/>
</dbReference>
<dbReference type="AlphaFoldDB" id="A0AAX1MYX5"/>
<protein>
    <recommendedName>
        <fullName evidence="3">Lipoprotein</fullName>
    </recommendedName>
</protein>
<evidence type="ECO:0000313" key="2">
    <source>
        <dbReference type="Proteomes" id="UP000678679"/>
    </source>
</evidence>
<dbReference type="RefSeq" id="WP_169663153.1">
    <property type="nucleotide sequence ID" value="NZ_CP076132.1"/>
</dbReference>
<dbReference type="SUPFAM" id="SSF63829">
    <property type="entry name" value="Calcium-dependent phosphotriesterase"/>
    <property type="match status" value="1"/>
</dbReference>
<dbReference type="InterPro" id="IPR015943">
    <property type="entry name" value="WD40/YVTN_repeat-like_dom_sf"/>
</dbReference>
<dbReference type="PROSITE" id="PS51257">
    <property type="entry name" value="PROKAR_LIPOPROTEIN"/>
    <property type="match status" value="1"/>
</dbReference>
<evidence type="ECO:0008006" key="3">
    <source>
        <dbReference type="Google" id="ProtNLM"/>
    </source>
</evidence>
<dbReference type="Gene3D" id="2.130.10.10">
    <property type="entry name" value="YVTN repeat-like/Quinoprotein amine dehydrogenase"/>
    <property type="match status" value="1"/>
</dbReference>
<dbReference type="Proteomes" id="UP000678679">
    <property type="component" value="Chromosome 1"/>
</dbReference>
<gene>
    <name evidence="1" type="ORF">KMW28_12355</name>
</gene>
<accession>A0AAX1MYX5</accession>
<reference evidence="1 2" key="1">
    <citation type="submission" date="2021-05" db="EMBL/GenBank/DDBJ databases">
        <title>Comparative genomic studies on the polysaccharide-degrading batcterial strains of the Flammeovirga genus.</title>
        <authorList>
            <person name="Zewei F."/>
            <person name="Zheng Z."/>
            <person name="Yu L."/>
            <person name="Ruyue G."/>
            <person name="Yanhong M."/>
            <person name="Yuanyuan C."/>
            <person name="Jingyan G."/>
            <person name="Wenjun H."/>
        </authorList>
    </citation>
    <scope>NUCLEOTIDE SEQUENCE [LARGE SCALE GENOMIC DNA]</scope>
    <source>
        <strain evidence="1 2">NBRC:100898</strain>
    </source>
</reference>
<organism evidence="1 2">
    <name type="scientific">Flammeovirga yaeyamensis</name>
    <dbReference type="NCBI Taxonomy" id="367791"/>
    <lineage>
        <taxon>Bacteria</taxon>
        <taxon>Pseudomonadati</taxon>
        <taxon>Bacteroidota</taxon>
        <taxon>Cytophagia</taxon>
        <taxon>Cytophagales</taxon>
        <taxon>Flammeovirgaceae</taxon>
        <taxon>Flammeovirga</taxon>
    </lineage>
</organism>
<sequence>MKHNFYKQLLLFITSSLLLISCNDDKNENVTTFDPSFVIVNEGNFSEGNGRLFGVEEKDSIYTIMPDYFKYKNNREIQSYLQGCDISENVTVICGANGDKIEFLDSKSLVRKFDPFTTDIVNPRKAAFSDNYIFVSVWGPYTDVDNGDYSIKNSKIIKLDINTGKEVSRFDVGSKPEGLAVVNDELYVAIADSTKIEVYNLDGNLQENINLNAVPQDFLVDSDNNLWVSLTKGYIFPTPADENLGIGQVNTSSKTVELKVNFPQISGKGFMKFDENSSKIYALGSIITYDDDWNQLPAESSIIRFDINNAVSEKYMEGINFSGFGINPNNDYFYLAITPHFSGSGSYQIYNEEKELVANESAGVGPFDFIFFK</sequence>
<name>A0AAX1MYX5_9BACT</name>
<proteinExistence type="predicted"/>
<keyword evidence="2" id="KW-1185">Reference proteome</keyword>
<evidence type="ECO:0000313" key="1">
    <source>
        <dbReference type="EMBL" id="QWG00445.1"/>
    </source>
</evidence>
<dbReference type="KEGG" id="fya:KMW28_12355"/>